<dbReference type="InterPro" id="IPR009526">
    <property type="entry name" value="DUF1146"/>
</dbReference>
<keyword evidence="3" id="KW-1185">Reference proteome</keyword>
<name>A0ABY3ZWP3_9STAP</name>
<feature type="transmembrane region" description="Helical" evidence="1">
    <location>
        <begin position="43"/>
        <end position="63"/>
    </location>
</feature>
<sequence length="73" mass="8614">MNVFALTYIFLYLLISGVIFKSLQAIRTEQWFKPNRTQDIQIILMSLSMGISYLVTNFIVDLIKYTNQIFILF</sequence>
<reference evidence="2" key="2">
    <citation type="submission" date="2022-04" db="EMBL/GenBank/DDBJ databases">
        <title>Antimicrobial genetic elements in methicillin-resistant Macrococcus armenti.</title>
        <authorList>
            <person name="Keller J.E."/>
            <person name="Schwendener S."/>
            <person name="Pantucek R."/>
            <person name="Perreten V."/>
        </authorList>
    </citation>
    <scope>NUCLEOTIDE SEQUENCE</scope>
    <source>
        <strain evidence="2">CCM 2609</strain>
    </source>
</reference>
<dbReference type="Proteomes" id="UP000830343">
    <property type="component" value="Chromosome"/>
</dbReference>
<feature type="transmembrane region" description="Helical" evidence="1">
    <location>
        <begin position="6"/>
        <end position="23"/>
    </location>
</feature>
<dbReference type="EMBL" id="CP094348">
    <property type="protein sequence ID" value="UOB20291.1"/>
    <property type="molecule type" value="Genomic_DNA"/>
</dbReference>
<reference evidence="2" key="1">
    <citation type="submission" date="2022-03" db="EMBL/GenBank/DDBJ databases">
        <authorList>
            <person name="Vrbovska V."/>
            <person name="Kovarovic V."/>
            <person name="Botka T."/>
            <person name="Pantucek R."/>
        </authorList>
    </citation>
    <scope>NUCLEOTIDE SEQUENCE</scope>
    <source>
        <strain evidence="2">CCM 2609</strain>
    </source>
</reference>
<dbReference type="RefSeq" id="WP_224187212.1">
    <property type="nucleotide sequence ID" value="NZ_CP083592.1"/>
</dbReference>
<evidence type="ECO:0000256" key="1">
    <source>
        <dbReference type="SAM" id="Phobius"/>
    </source>
</evidence>
<keyword evidence="1" id="KW-0472">Membrane</keyword>
<accession>A0ABY3ZWP3</accession>
<keyword evidence="1" id="KW-0812">Transmembrane</keyword>
<evidence type="ECO:0000313" key="3">
    <source>
        <dbReference type="Proteomes" id="UP000830343"/>
    </source>
</evidence>
<dbReference type="Pfam" id="PF06612">
    <property type="entry name" value="DUF1146"/>
    <property type="match status" value="1"/>
</dbReference>
<proteinExistence type="predicted"/>
<keyword evidence="1" id="KW-1133">Transmembrane helix</keyword>
<organism evidence="2 3">
    <name type="scientific">Macrococcus armenti</name>
    <dbReference type="NCBI Taxonomy" id="2875764"/>
    <lineage>
        <taxon>Bacteria</taxon>
        <taxon>Bacillati</taxon>
        <taxon>Bacillota</taxon>
        <taxon>Bacilli</taxon>
        <taxon>Bacillales</taxon>
        <taxon>Staphylococcaceae</taxon>
        <taxon>Macrococcus</taxon>
    </lineage>
</organism>
<protein>
    <submittedName>
        <fullName evidence="2">DUF1146 family protein</fullName>
    </submittedName>
</protein>
<gene>
    <name evidence="2" type="ORF">MRZ06_09910</name>
</gene>
<evidence type="ECO:0000313" key="2">
    <source>
        <dbReference type="EMBL" id="UOB20291.1"/>
    </source>
</evidence>